<dbReference type="EMBL" id="KV749686">
    <property type="protein sequence ID" value="OCL08252.1"/>
    <property type="molecule type" value="Genomic_DNA"/>
</dbReference>
<reference evidence="2 3" key="1">
    <citation type="journal article" date="2016" name="Nat. Commun.">
        <title>Ectomycorrhizal ecology is imprinted in the genome of the dominant symbiotic fungus Cenococcum geophilum.</title>
        <authorList>
            <consortium name="DOE Joint Genome Institute"/>
            <person name="Peter M."/>
            <person name="Kohler A."/>
            <person name="Ohm R.A."/>
            <person name="Kuo A."/>
            <person name="Krutzmann J."/>
            <person name="Morin E."/>
            <person name="Arend M."/>
            <person name="Barry K.W."/>
            <person name="Binder M."/>
            <person name="Choi C."/>
            <person name="Clum A."/>
            <person name="Copeland A."/>
            <person name="Grisel N."/>
            <person name="Haridas S."/>
            <person name="Kipfer T."/>
            <person name="LaButti K."/>
            <person name="Lindquist E."/>
            <person name="Lipzen A."/>
            <person name="Maire R."/>
            <person name="Meier B."/>
            <person name="Mihaltcheva S."/>
            <person name="Molinier V."/>
            <person name="Murat C."/>
            <person name="Poggeler S."/>
            <person name="Quandt C.A."/>
            <person name="Sperisen C."/>
            <person name="Tritt A."/>
            <person name="Tisserant E."/>
            <person name="Crous P.W."/>
            <person name="Henrissat B."/>
            <person name="Nehls U."/>
            <person name="Egli S."/>
            <person name="Spatafora J.W."/>
            <person name="Grigoriev I.V."/>
            <person name="Martin F.M."/>
        </authorList>
    </citation>
    <scope>NUCLEOTIDE SEQUENCE [LARGE SCALE GENOMIC DNA]</scope>
    <source>
        <strain evidence="2 3">CBS 207.34</strain>
    </source>
</reference>
<sequence length="443" mass="50146">MPPSFEGFNKHDVSMDISYYPVTQDSNGESGYLPDELLLEILSYFPPRPASQSDLYRFCLVSRQWYDLGISHLYEHPILVGSAYQLFVRTICPSINAHIRKSELASLVRTLDLGSIVHQGSKSVTARLLGRTKASLEYFVAPQASFAINCWAALSKCSHLKYLDLSLVSESISYQSLAQTLRSLSSLTDLFLPRCSSIHDDDSDALNIRWPPKLQRLQLSGSVHGKFLVDLGQHPENFPPTLTHISISYAPKIVEGELLFFLQSLGSQLLSLEIMHLPRLREGSLDSILTVCPHLTHLVIAIEYISFDLGEQPPHWGPHMWEQSLPLDSLTILTSGHHHPESASYFTPADLWELIDKRYLGRLQHIRVAESTGWRHGEFADEWEALFGALVELDEENFMMKRWHYAGGMGEGMTYEEWRKTKQGQDMAPDMGLLDGITVNLRH</sequence>
<dbReference type="OrthoDB" id="2125396at2759"/>
<feature type="domain" description="F-box" evidence="1">
    <location>
        <begin position="33"/>
        <end position="76"/>
    </location>
</feature>
<gene>
    <name evidence="2" type="ORF">AOQ84DRAFT_439708</name>
</gene>
<dbReference type="SUPFAM" id="SSF81383">
    <property type="entry name" value="F-box domain"/>
    <property type="match status" value="1"/>
</dbReference>
<dbReference type="InterPro" id="IPR032675">
    <property type="entry name" value="LRR_dom_sf"/>
</dbReference>
<dbReference type="Gene3D" id="1.20.1280.50">
    <property type="match status" value="1"/>
</dbReference>
<evidence type="ECO:0000313" key="2">
    <source>
        <dbReference type="EMBL" id="OCL08252.1"/>
    </source>
</evidence>
<dbReference type="Pfam" id="PF12937">
    <property type="entry name" value="F-box-like"/>
    <property type="match status" value="1"/>
</dbReference>
<evidence type="ECO:0000313" key="3">
    <source>
        <dbReference type="Proteomes" id="UP000250140"/>
    </source>
</evidence>
<dbReference type="InterPro" id="IPR001810">
    <property type="entry name" value="F-box_dom"/>
</dbReference>
<dbReference type="InterPro" id="IPR036047">
    <property type="entry name" value="F-box-like_dom_sf"/>
</dbReference>
<dbReference type="CDD" id="cd09917">
    <property type="entry name" value="F-box_SF"/>
    <property type="match status" value="1"/>
</dbReference>
<dbReference type="Gene3D" id="3.80.10.10">
    <property type="entry name" value="Ribonuclease Inhibitor"/>
    <property type="match status" value="1"/>
</dbReference>
<name>A0A8E2JSZ6_9PEZI</name>
<keyword evidence="3" id="KW-1185">Reference proteome</keyword>
<dbReference type="SUPFAM" id="SSF52047">
    <property type="entry name" value="RNI-like"/>
    <property type="match status" value="1"/>
</dbReference>
<organism evidence="2 3">
    <name type="scientific">Glonium stellatum</name>
    <dbReference type="NCBI Taxonomy" id="574774"/>
    <lineage>
        <taxon>Eukaryota</taxon>
        <taxon>Fungi</taxon>
        <taxon>Dikarya</taxon>
        <taxon>Ascomycota</taxon>
        <taxon>Pezizomycotina</taxon>
        <taxon>Dothideomycetes</taxon>
        <taxon>Pleosporomycetidae</taxon>
        <taxon>Gloniales</taxon>
        <taxon>Gloniaceae</taxon>
        <taxon>Glonium</taxon>
    </lineage>
</organism>
<dbReference type="AlphaFoldDB" id="A0A8E2JSZ6"/>
<accession>A0A8E2JSZ6</accession>
<proteinExistence type="predicted"/>
<evidence type="ECO:0000259" key="1">
    <source>
        <dbReference type="Pfam" id="PF12937"/>
    </source>
</evidence>
<dbReference type="Proteomes" id="UP000250140">
    <property type="component" value="Unassembled WGS sequence"/>
</dbReference>
<protein>
    <recommendedName>
        <fullName evidence="1">F-box domain-containing protein</fullName>
    </recommendedName>
</protein>